<dbReference type="Pfam" id="PF00350">
    <property type="entry name" value="Dynamin_N"/>
    <property type="match status" value="1"/>
</dbReference>
<evidence type="ECO:0000313" key="6">
    <source>
        <dbReference type="EMBL" id="KAK8129401.1"/>
    </source>
</evidence>
<feature type="compositionally biased region" description="Acidic residues" evidence="3">
    <location>
        <begin position="683"/>
        <end position="700"/>
    </location>
</feature>
<dbReference type="InterPro" id="IPR022812">
    <property type="entry name" value="Dynamin"/>
</dbReference>
<dbReference type="GO" id="GO:0048312">
    <property type="term" value="P:intracellular distribution of mitochondria"/>
    <property type="evidence" value="ECO:0007669"/>
    <property type="project" value="TreeGrafter"/>
</dbReference>
<evidence type="ECO:0000256" key="2">
    <source>
        <dbReference type="ARBA" id="ARBA00023134"/>
    </source>
</evidence>
<dbReference type="InterPro" id="IPR045063">
    <property type="entry name" value="Dynamin_N"/>
</dbReference>
<dbReference type="GO" id="GO:0005525">
    <property type="term" value="F:GTP binding"/>
    <property type="evidence" value="ECO:0007669"/>
    <property type="project" value="InterPro"/>
</dbReference>
<keyword evidence="7" id="KW-1185">Reference proteome</keyword>
<dbReference type="PROSITE" id="PS51718">
    <property type="entry name" value="G_DYNAMIN_2"/>
    <property type="match status" value="1"/>
</dbReference>
<sequence length="781" mass="87378">MAFTALRTEALDGLCSKERLDLMDSIDSLRSQGINHLVSLPQIIVCGDQSSGKSPVLEAISGLSFPVKGNLCTRFPTELVLRKTPQTSASVSIVPHNDRSDSEKAALIAFHEELESFEGLADLIDKAKDVMGISTHGNAFAKDLLRVEVSGPDRPHLTIVDLPGLIHSETRHQSSSDVGLIQEVVEAYMRESRSIMLAVVSAKNDFANQVVLKLVRSVNPAGNRTLGVIAKPDTLYSGSESESLYVSLARNQEVEFRLGWHVLKNLDSEAGQGSLAQRNVQEIEFFHKGIWAELPESVLGIDQLRNRLSKVLFSHITTELPSLIREIEGKHTVCQERLATLGQPRTTQLEQQAHLISISESYQRLVQSAVNGDWNDRFFDDAESTIGYRRRIRAVVHDLNDQFAKTLSKKGHRRHMIDSGEESIPKHCNLVTRDAFVDHIENKMRKSRGRELPGLFHPMLVADLFREQAPGKSWLAVAHLADAATSAAIMRNIVKPAMEDMLTALNSKTGELLKPHQTLHPITYNHYFTDTIQNVRQKRERDRVTRVLRQYFKVKSLGTQDTIVNLEDLAKALVNGTTEPDMHRFAASEALDHMTAYYKVAVKRFIDDIAVEVVESVLISALPTILSPAKVFGMPPDLVARIAGENEETQTQRHQLSKQLELLCRGAETCKQFAVNDLSGTEDPAEDEKSENEENEEEEKERESDGSGAVEKQRDAGSNPPQIVTYLPQPQEPQVEEDPWYAPTPQPQEPRVEEDLLYATTTRKKKHSHRKTVKPVPCIDE</sequence>
<evidence type="ECO:0000259" key="4">
    <source>
        <dbReference type="PROSITE" id="PS51388"/>
    </source>
</evidence>
<dbReference type="GO" id="GO:0016559">
    <property type="term" value="P:peroxisome fission"/>
    <property type="evidence" value="ECO:0007669"/>
    <property type="project" value="TreeGrafter"/>
</dbReference>
<dbReference type="SUPFAM" id="SSF52540">
    <property type="entry name" value="P-loop containing nucleoside triphosphate hydrolases"/>
    <property type="match status" value="1"/>
</dbReference>
<dbReference type="PANTHER" id="PTHR11566:SF21">
    <property type="entry name" value="DYNAMIN RELATED PROTEIN 1, ISOFORM A"/>
    <property type="match status" value="1"/>
</dbReference>
<dbReference type="AlphaFoldDB" id="A0AAW0R6J5"/>
<reference evidence="6 7" key="1">
    <citation type="submission" date="2023-01" db="EMBL/GenBank/DDBJ databases">
        <title>Analysis of 21 Apiospora genomes using comparative genomics revels a genus with tremendous synthesis potential of carbohydrate active enzymes and secondary metabolites.</title>
        <authorList>
            <person name="Sorensen T."/>
        </authorList>
    </citation>
    <scope>NUCLEOTIDE SEQUENCE [LARGE SCALE GENOMIC DNA]</scope>
    <source>
        <strain evidence="6 7">CBS 117206</strain>
    </source>
</reference>
<dbReference type="PRINTS" id="PR00195">
    <property type="entry name" value="DYNAMIN"/>
</dbReference>
<evidence type="ECO:0000256" key="3">
    <source>
        <dbReference type="SAM" id="MobiDB-lite"/>
    </source>
</evidence>
<feature type="domain" description="Dynamin-type G" evidence="5">
    <location>
        <begin position="37"/>
        <end position="321"/>
    </location>
</feature>
<keyword evidence="1" id="KW-0547">Nucleotide-binding</keyword>
<gene>
    <name evidence="6" type="ORF">PG999_001781</name>
</gene>
<proteinExistence type="predicted"/>
<evidence type="ECO:0000259" key="5">
    <source>
        <dbReference type="PROSITE" id="PS51718"/>
    </source>
</evidence>
<feature type="domain" description="GED" evidence="4">
    <location>
        <begin position="587"/>
        <end position="678"/>
    </location>
</feature>
<dbReference type="GO" id="GO:0006897">
    <property type="term" value="P:endocytosis"/>
    <property type="evidence" value="ECO:0007669"/>
    <property type="project" value="TreeGrafter"/>
</dbReference>
<organism evidence="6 7">
    <name type="scientific">Apiospora kogelbergensis</name>
    <dbReference type="NCBI Taxonomy" id="1337665"/>
    <lineage>
        <taxon>Eukaryota</taxon>
        <taxon>Fungi</taxon>
        <taxon>Dikarya</taxon>
        <taxon>Ascomycota</taxon>
        <taxon>Pezizomycotina</taxon>
        <taxon>Sordariomycetes</taxon>
        <taxon>Xylariomycetidae</taxon>
        <taxon>Amphisphaeriales</taxon>
        <taxon>Apiosporaceae</taxon>
        <taxon>Apiospora</taxon>
    </lineage>
</organism>
<comment type="caution">
    <text evidence="6">The sequence shown here is derived from an EMBL/GenBank/DDBJ whole genome shotgun (WGS) entry which is preliminary data.</text>
</comment>
<dbReference type="GO" id="GO:0003924">
    <property type="term" value="F:GTPase activity"/>
    <property type="evidence" value="ECO:0007669"/>
    <property type="project" value="InterPro"/>
</dbReference>
<name>A0AAW0R6J5_9PEZI</name>
<accession>A0AAW0R6J5</accession>
<feature type="compositionally biased region" description="Basic and acidic residues" evidence="3">
    <location>
        <begin position="701"/>
        <end position="715"/>
    </location>
</feature>
<dbReference type="FunFam" id="3.40.50.300:FF:001425">
    <property type="entry name" value="Dynamin GTPase, putative"/>
    <property type="match status" value="1"/>
</dbReference>
<dbReference type="Gene3D" id="3.40.50.300">
    <property type="entry name" value="P-loop containing nucleotide triphosphate hydrolases"/>
    <property type="match status" value="1"/>
</dbReference>
<dbReference type="InterPro" id="IPR027417">
    <property type="entry name" value="P-loop_NTPase"/>
</dbReference>
<evidence type="ECO:0000256" key="1">
    <source>
        <dbReference type="ARBA" id="ARBA00022741"/>
    </source>
</evidence>
<evidence type="ECO:0000313" key="7">
    <source>
        <dbReference type="Proteomes" id="UP001392437"/>
    </source>
</evidence>
<dbReference type="EMBL" id="JAQQWP010000002">
    <property type="protein sequence ID" value="KAK8129401.1"/>
    <property type="molecule type" value="Genomic_DNA"/>
</dbReference>
<feature type="compositionally biased region" description="Basic residues" evidence="3">
    <location>
        <begin position="762"/>
        <end position="773"/>
    </location>
</feature>
<dbReference type="Pfam" id="PF01031">
    <property type="entry name" value="Dynamin_M"/>
    <property type="match status" value="1"/>
</dbReference>
<keyword evidence="2" id="KW-0342">GTP-binding</keyword>
<dbReference type="GO" id="GO:0005739">
    <property type="term" value="C:mitochondrion"/>
    <property type="evidence" value="ECO:0007669"/>
    <property type="project" value="TreeGrafter"/>
</dbReference>
<dbReference type="CDD" id="cd08771">
    <property type="entry name" value="DLP_1"/>
    <property type="match status" value="1"/>
</dbReference>
<dbReference type="InterPro" id="IPR000375">
    <property type="entry name" value="Dynamin_stalk"/>
</dbReference>
<protein>
    <submittedName>
        <fullName evidence="6">Interferon-induced GTP-binding protein Mx</fullName>
    </submittedName>
</protein>
<dbReference type="Proteomes" id="UP001392437">
    <property type="component" value="Unassembled WGS sequence"/>
</dbReference>
<dbReference type="GO" id="GO:0005874">
    <property type="term" value="C:microtubule"/>
    <property type="evidence" value="ECO:0007669"/>
    <property type="project" value="TreeGrafter"/>
</dbReference>
<dbReference type="SMART" id="SM00053">
    <property type="entry name" value="DYNc"/>
    <property type="match status" value="1"/>
</dbReference>
<dbReference type="PANTHER" id="PTHR11566">
    <property type="entry name" value="DYNAMIN"/>
    <property type="match status" value="1"/>
</dbReference>
<dbReference type="GO" id="GO:0008017">
    <property type="term" value="F:microtubule binding"/>
    <property type="evidence" value="ECO:0007669"/>
    <property type="project" value="TreeGrafter"/>
</dbReference>
<dbReference type="PROSITE" id="PS51388">
    <property type="entry name" value="GED"/>
    <property type="match status" value="1"/>
</dbReference>
<dbReference type="InterPro" id="IPR030381">
    <property type="entry name" value="G_DYNAMIN_dom"/>
</dbReference>
<dbReference type="InterPro" id="IPR001401">
    <property type="entry name" value="Dynamin_GTPase"/>
</dbReference>
<dbReference type="GO" id="GO:0000266">
    <property type="term" value="P:mitochondrial fission"/>
    <property type="evidence" value="ECO:0007669"/>
    <property type="project" value="TreeGrafter"/>
</dbReference>
<dbReference type="InterPro" id="IPR020850">
    <property type="entry name" value="GED_dom"/>
</dbReference>
<feature type="region of interest" description="Disordered" evidence="3">
    <location>
        <begin position="677"/>
        <end position="781"/>
    </location>
</feature>
<dbReference type="GO" id="GO:0016020">
    <property type="term" value="C:membrane"/>
    <property type="evidence" value="ECO:0007669"/>
    <property type="project" value="TreeGrafter"/>
</dbReference>